<evidence type="ECO:0000259" key="2">
    <source>
        <dbReference type="Pfam" id="PF10373"/>
    </source>
</evidence>
<dbReference type="AlphaFoldDB" id="A0AAD5RK08"/>
<dbReference type="PANTHER" id="PTHR15696:SF0">
    <property type="entry name" value="TELOMERASE-BINDING PROTEIN EST1A"/>
    <property type="match status" value="1"/>
</dbReference>
<dbReference type="Proteomes" id="UP001201980">
    <property type="component" value="Unassembled WGS sequence"/>
</dbReference>
<evidence type="ECO:0000313" key="3">
    <source>
        <dbReference type="EMBL" id="KAJ2896494.1"/>
    </source>
</evidence>
<dbReference type="InterPro" id="IPR011990">
    <property type="entry name" value="TPR-like_helical_dom_sf"/>
</dbReference>
<evidence type="ECO:0000313" key="4">
    <source>
        <dbReference type="Proteomes" id="UP001201980"/>
    </source>
</evidence>
<dbReference type="EMBL" id="JAKWBI020000329">
    <property type="protein sequence ID" value="KAJ2896494.1"/>
    <property type="molecule type" value="Genomic_DNA"/>
</dbReference>
<evidence type="ECO:0000256" key="1">
    <source>
        <dbReference type="SAM" id="MobiDB-lite"/>
    </source>
</evidence>
<dbReference type="Pfam" id="PF10373">
    <property type="entry name" value="EST1_DNA_bind"/>
    <property type="match status" value="1"/>
</dbReference>
<dbReference type="PANTHER" id="PTHR15696">
    <property type="entry name" value="SMG-7 SUPPRESSOR WITH MORPHOLOGICAL EFFECT ON GENITALIA PROTEIN 7"/>
    <property type="match status" value="1"/>
</dbReference>
<comment type="caution">
    <text evidence="3">The sequence shown here is derived from an EMBL/GenBank/DDBJ whole genome shotgun (WGS) entry which is preliminary data.</text>
</comment>
<reference evidence="3" key="1">
    <citation type="submission" date="2022-07" db="EMBL/GenBank/DDBJ databases">
        <title>Draft genome sequence of Zalerion maritima ATCC 34329, a (micro)plastics degrading marine fungus.</title>
        <authorList>
            <person name="Paco A."/>
            <person name="Goncalves M.F.M."/>
            <person name="Rocha-Santos T.A.P."/>
            <person name="Alves A."/>
        </authorList>
    </citation>
    <scope>NUCLEOTIDE SEQUENCE</scope>
    <source>
        <strain evidence="3">ATCC 34329</strain>
    </source>
</reference>
<feature type="region of interest" description="Disordered" evidence="1">
    <location>
        <begin position="576"/>
        <end position="599"/>
    </location>
</feature>
<organism evidence="3 4">
    <name type="scientific">Zalerion maritima</name>
    <dbReference type="NCBI Taxonomy" id="339359"/>
    <lineage>
        <taxon>Eukaryota</taxon>
        <taxon>Fungi</taxon>
        <taxon>Dikarya</taxon>
        <taxon>Ascomycota</taxon>
        <taxon>Pezizomycotina</taxon>
        <taxon>Sordariomycetes</taxon>
        <taxon>Lulworthiomycetidae</taxon>
        <taxon>Lulworthiales</taxon>
        <taxon>Lulworthiaceae</taxon>
        <taxon>Zalerion</taxon>
    </lineage>
</organism>
<feature type="domain" description="DNA/RNA-binding" evidence="2">
    <location>
        <begin position="229"/>
        <end position="448"/>
    </location>
</feature>
<name>A0AAD5RK08_9PEZI</name>
<proteinExistence type="predicted"/>
<dbReference type="FunFam" id="1.25.40.10:FF:000202">
    <property type="entry name" value="Unplaced genomic scaffold supercont1.7, whole genome shotgun sequence"/>
    <property type="match status" value="1"/>
</dbReference>
<dbReference type="GO" id="GO:0070034">
    <property type="term" value="F:telomerase RNA binding"/>
    <property type="evidence" value="ECO:0007669"/>
    <property type="project" value="TreeGrafter"/>
</dbReference>
<dbReference type="GO" id="GO:0042162">
    <property type="term" value="F:telomeric DNA binding"/>
    <property type="evidence" value="ECO:0007669"/>
    <property type="project" value="TreeGrafter"/>
</dbReference>
<keyword evidence="4" id="KW-1185">Reference proteome</keyword>
<dbReference type="GO" id="GO:0000184">
    <property type="term" value="P:nuclear-transcribed mRNA catabolic process, nonsense-mediated decay"/>
    <property type="evidence" value="ECO:0007669"/>
    <property type="project" value="TreeGrafter"/>
</dbReference>
<accession>A0AAD5RK08</accession>
<dbReference type="InterPro" id="IPR018834">
    <property type="entry name" value="DNA/RNA-bd_Est1-type"/>
</dbReference>
<gene>
    <name evidence="3" type="ORF">MKZ38_005482</name>
</gene>
<dbReference type="SUPFAM" id="SSF48452">
    <property type="entry name" value="TPR-like"/>
    <property type="match status" value="1"/>
</dbReference>
<sequence length="599" mass="67653">MSSYTQQQTQEPAEMLVSEAGIDPMEAVESSCNPAESPEPQIFPQPETQAESATPVMIRQPETRPVSQERLEAEVADIYASVGMVESKCIEVNNSQSQNFSRAFSNAQWQALITLHRTVLHEHHDYFLASQHPSASPALRQLPSEYAMLARMWIYGIHSLLELLRHRLPASLEHMLRFIYLGYSMVAVLYETVPDLAHIWIECLGDLARYRMAVEDEDPHDREVWTGVSRRWYSMASDGAPAVGRLYHHLAILARPNVLQQLFYYCKSLCVGVPFKATKASILTLFEPALDPARRPPIGASGSNLAFVRIIGVLFTRSHTGMLDPNIDEWTEGLDAHIAKSEGQWQEDGYYVAITLFASVLGFCLDEKDNRPGNDFLSNIQESDQPSNKTSSDLESKKLGLDSTAAFSKAVRILSGALDVILRRSEDANILHFVHCFLVFVLRVAERPMALDKLAPFLQWELMAHLLNTLCLERPDLDMSRCDAVAIRARKEMSPYPLPEDYAMRGLVYTQGYYPADFFPESVDDEDKYFEAPCMMEYRKDRILYLGCDIARKSALLYYDKYSRMSAAGAQGCIEDINPNFDTDGEPIPTPSEDQDMED</sequence>
<dbReference type="InterPro" id="IPR045153">
    <property type="entry name" value="Est1/Ebs1-like"/>
</dbReference>
<dbReference type="Gene3D" id="1.25.40.10">
    <property type="entry name" value="Tetratricopeptide repeat domain"/>
    <property type="match status" value="1"/>
</dbReference>
<protein>
    <recommendedName>
        <fullName evidence="2">DNA/RNA-binding domain-containing protein</fullName>
    </recommendedName>
</protein>
<dbReference type="GO" id="GO:0005697">
    <property type="term" value="C:telomerase holoenzyme complex"/>
    <property type="evidence" value="ECO:0007669"/>
    <property type="project" value="TreeGrafter"/>
</dbReference>